<evidence type="ECO:0000256" key="4">
    <source>
        <dbReference type="ARBA" id="ARBA00022692"/>
    </source>
</evidence>
<dbReference type="AlphaFoldDB" id="E2B433"/>
<keyword evidence="7 10" id="KW-0472">Membrane</keyword>
<accession>E2B433</accession>
<keyword evidence="6 10" id="KW-1133">Transmembrane helix</keyword>
<dbReference type="GO" id="GO:0007165">
    <property type="term" value="P:signal transduction"/>
    <property type="evidence" value="ECO:0007669"/>
    <property type="project" value="UniProtKB-KW"/>
</dbReference>
<dbReference type="Proteomes" id="UP000008237">
    <property type="component" value="Unassembled WGS sequence"/>
</dbReference>
<dbReference type="PANTHER" id="PTHR21137">
    <property type="entry name" value="ODORANT RECEPTOR"/>
    <property type="match status" value="1"/>
</dbReference>
<dbReference type="PANTHER" id="PTHR21137:SF35">
    <property type="entry name" value="ODORANT RECEPTOR 19A-RELATED"/>
    <property type="match status" value="1"/>
</dbReference>
<dbReference type="GO" id="GO:0005549">
    <property type="term" value="F:odorant binding"/>
    <property type="evidence" value="ECO:0007669"/>
    <property type="project" value="InterPro"/>
</dbReference>
<evidence type="ECO:0000256" key="8">
    <source>
        <dbReference type="ARBA" id="ARBA00023170"/>
    </source>
</evidence>
<reference evidence="11 12" key="1">
    <citation type="journal article" date="2010" name="Science">
        <title>Genomic comparison of the ants Camponotus floridanus and Harpegnathos saltator.</title>
        <authorList>
            <person name="Bonasio R."/>
            <person name="Zhang G."/>
            <person name="Ye C."/>
            <person name="Mutti N.S."/>
            <person name="Fang X."/>
            <person name="Qin N."/>
            <person name="Donahue G."/>
            <person name="Yang P."/>
            <person name="Li Q."/>
            <person name="Li C."/>
            <person name="Zhang P."/>
            <person name="Huang Z."/>
            <person name="Berger S.L."/>
            <person name="Reinberg D."/>
            <person name="Wang J."/>
            <person name="Liebig J."/>
        </authorList>
    </citation>
    <scope>NUCLEOTIDE SEQUENCE [LARGE SCALE GENOMIC DNA]</scope>
    <source>
        <strain evidence="11 12">R22 G/1</strain>
    </source>
</reference>
<evidence type="ECO:0000256" key="9">
    <source>
        <dbReference type="ARBA" id="ARBA00023224"/>
    </source>
</evidence>
<feature type="transmembrane region" description="Helical" evidence="10">
    <location>
        <begin position="203"/>
        <end position="228"/>
    </location>
</feature>
<keyword evidence="2" id="KW-1003">Cell membrane</keyword>
<dbReference type="FunCoup" id="E2B433">
    <property type="interactions" value="4"/>
</dbReference>
<name>E2B433_HARSA</name>
<evidence type="ECO:0000256" key="7">
    <source>
        <dbReference type="ARBA" id="ARBA00023136"/>
    </source>
</evidence>
<keyword evidence="4 10" id="KW-0812">Transmembrane</keyword>
<dbReference type="EMBL" id="GL445463">
    <property type="protein sequence ID" value="EFN89547.1"/>
    <property type="molecule type" value="Genomic_DNA"/>
</dbReference>
<proteinExistence type="inferred from homology"/>
<gene>
    <name evidence="11" type="ORF">EAI_00725</name>
</gene>
<dbReference type="OMA" id="CMEESFN"/>
<keyword evidence="8 10" id="KW-0675">Receptor</keyword>
<evidence type="ECO:0000256" key="1">
    <source>
        <dbReference type="ARBA" id="ARBA00004651"/>
    </source>
</evidence>
<dbReference type="InParanoid" id="E2B433"/>
<keyword evidence="12" id="KW-1185">Reference proteome</keyword>
<organism evidence="12">
    <name type="scientific">Harpegnathos saltator</name>
    <name type="common">Jerdon's jumping ant</name>
    <dbReference type="NCBI Taxonomy" id="610380"/>
    <lineage>
        <taxon>Eukaryota</taxon>
        <taxon>Metazoa</taxon>
        <taxon>Ecdysozoa</taxon>
        <taxon>Arthropoda</taxon>
        <taxon>Hexapoda</taxon>
        <taxon>Insecta</taxon>
        <taxon>Pterygota</taxon>
        <taxon>Neoptera</taxon>
        <taxon>Endopterygota</taxon>
        <taxon>Hymenoptera</taxon>
        <taxon>Apocrita</taxon>
        <taxon>Aculeata</taxon>
        <taxon>Formicoidea</taxon>
        <taxon>Formicidae</taxon>
        <taxon>Ponerinae</taxon>
        <taxon>Ponerini</taxon>
        <taxon>Harpegnathos</taxon>
    </lineage>
</organism>
<evidence type="ECO:0000256" key="10">
    <source>
        <dbReference type="RuleBase" id="RU351113"/>
    </source>
</evidence>
<dbReference type="GO" id="GO:0004984">
    <property type="term" value="F:olfactory receptor activity"/>
    <property type="evidence" value="ECO:0007669"/>
    <property type="project" value="InterPro"/>
</dbReference>
<keyword evidence="9 10" id="KW-0807">Transducer</keyword>
<evidence type="ECO:0000313" key="12">
    <source>
        <dbReference type="Proteomes" id="UP000008237"/>
    </source>
</evidence>
<feature type="transmembrane region" description="Helical" evidence="10">
    <location>
        <begin position="138"/>
        <end position="161"/>
    </location>
</feature>
<dbReference type="GO" id="GO:0005886">
    <property type="term" value="C:plasma membrane"/>
    <property type="evidence" value="ECO:0007669"/>
    <property type="project" value="UniProtKB-SubCell"/>
</dbReference>
<evidence type="ECO:0000256" key="5">
    <source>
        <dbReference type="ARBA" id="ARBA00022725"/>
    </source>
</evidence>
<keyword evidence="3 10" id="KW-0716">Sensory transduction</keyword>
<keyword evidence="5 10" id="KW-0552">Olfaction</keyword>
<dbReference type="Pfam" id="PF02949">
    <property type="entry name" value="7tm_6"/>
    <property type="match status" value="1"/>
</dbReference>
<evidence type="ECO:0000313" key="11">
    <source>
        <dbReference type="EMBL" id="EFN89547.1"/>
    </source>
</evidence>
<evidence type="ECO:0000256" key="6">
    <source>
        <dbReference type="ARBA" id="ARBA00022989"/>
    </source>
</evidence>
<dbReference type="InterPro" id="IPR004117">
    <property type="entry name" value="7tm6_olfct_rcpt"/>
</dbReference>
<comment type="similarity">
    <text evidence="10">Belongs to the insect chemoreceptor superfamily. Heteromeric odorant receptor channel (TC 1.A.69) family.</text>
</comment>
<dbReference type="OrthoDB" id="8185860at2759"/>
<feature type="transmembrane region" description="Helical" evidence="10">
    <location>
        <begin position="275"/>
        <end position="299"/>
    </location>
</feature>
<evidence type="ECO:0000256" key="2">
    <source>
        <dbReference type="ARBA" id="ARBA00022475"/>
    </source>
</evidence>
<protein>
    <recommendedName>
        <fullName evidence="10">Odorant receptor</fullName>
    </recommendedName>
</protein>
<sequence length="402" mass="45501">MTPIEGISAPPTPNLLPKKQKFSRKREISLSRCEISRIDIEQISAVIRAALLTVIFQVTPMCVYFTEIYLHCNGAKESFDKVTPGAAAALALTRLITPRIHRRELLEIVTSMMNDWATQRDQRVRWIMKKYATLSRRVTTFTFFLVGVIVGVYIFMAISAVTAQASQLDHQLENVNVSRETDEVLSCVFRGESMSQAFMVVQAMQMFVTGILTFGTTSFFFGLAMHLCGQFDALAIKLSDFRVEQAHHAIAEAVERHCHLIRMTDRMEESFNANVLIYLFVTTTLMCIDGFMLIVSLKVGDVPMIIHNASVLLLMMIQLSFYTFAGDCLEMRSTALSYATYDCDWHELPASTARDIRFMLMRANIPHQLTAGKFVAMNMITFKDILKSTASYLSVLRVMLDE</sequence>
<comment type="subcellular location">
    <subcellularLocation>
        <location evidence="1 10">Cell membrane</location>
        <topology evidence="1 10">Multi-pass membrane protein</topology>
    </subcellularLocation>
</comment>
<feature type="transmembrane region" description="Helical" evidence="10">
    <location>
        <begin position="305"/>
        <end position="325"/>
    </location>
</feature>
<evidence type="ECO:0000256" key="3">
    <source>
        <dbReference type="ARBA" id="ARBA00022606"/>
    </source>
</evidence>
<comment type="caution">
    <text evidence="10">Lacks conserved residue(s) required for the propagation of feature annotation.</text>
</comment>